<name>A0ABR1LFH0_9PEZI</name>
<dbReference type="InterPro" id="IPR011333">
    <property type="entry name" value="SKP1/BTB/POZ_sf"/>
</dbReference>
<dbReference type="EMBL" id="JBBPEH010000011">
    <property type="protein sequence ID" value="KAK7532442.1"/>
    <property type="molecule type" value="Genomic_DNA"/>
</dbReference>
<protein>
    <recommendedName>
        <fullName evidence="1">BTB domain-containing protein</fullName>
    </recommendedName>
</protein>
<comment type="caution">
    <text evidence="2">The sequence shown here is derived from an EMBL/GenBank/DDBJ whole genome shotgun (WGS) entry which is preliminary data.</text>
</comment>
<dbReference type="Gene3D" id="3.30.710.10">
    <property type="entry name" value="Potassium Channel Kv1.1, Chain A"/>
    <property type="match status" value="1"/>
</dbReference>
<dbReference type="RefSeq" id="XP_066652110.1">
    <property type="nucleotide sequence ID" value="XM_066803821.1"/>
</dbReference>
<dbReference type="GeneID" id="92036727"/>
<dbReference type="Pfam" id="PF00651">
    <property type="entry name" value="BTB"/>
    <property type="match status" value="1"/>
</dbReference>
<keyword evidence="3" id="KW-1185">Reference proteome</keyword>
<gene>
    <name evidence="2" type="ORF">J3D65DRAFT_685856</name>
</gene>
<sequence length="245" mass="27988">MSQQISTVVYTAGCFKPTGPKVKLVVGQERKVFTAHCELLSRHSPVFRSALTGPWTEATTRTLELPDSDPDVVDVFLLWAYKGYLLGPMFAFELYVFSDKYQIPLLKIDAAHTLYWHWTSWNHASKKQIVVQEAVPEAETVQFAIDNLPQTNRILQLLRVVVNLWDGQGVEYQEWVQMRLARTRLFQTGPYGPVDRIAKEHIYTADAKHKGSFINCPRAATTTLKACYNCLWLAGEKPWLVNDEN</sequence>
<dbReference type="PANTHER" id="PTHR47843">
    <property type="entry name" value="BTB DOMAIN-CONTAINING PROTEIN-RELATED"/>
    <property type="match status" value="1"/>
</dbReference>
<organism evidence="2 3">
    <name type="scientific">Phyllosticta citribraziliensis</name>
    <dbReference type="NCBI Taxonomy" id="989973"/>
    <lineage>
        <taxon>Eukaryota</taxon>
        <taxon>Fungi</taxon>
        <taxon>Dikarya</taxon>
        <taxon>Ascomycota</taxon>
        <taxon>Pezizomycotina</taxon>
        <taxon>Dothideomycetes</taxon>
        <taxon>Dothideomycetes incertae sedis</taxon>
        <taxon>Botryosphaeriales</taxon>
        <taxon>Phyllostictaceae</taxon>
        <taxon>Phyllosticta</taxon>
    </lineage>
</organism>
<dbReference type="SUPFAM" id="SSF54695">
    <property type="entry name" value="POZ domain"/>
    <property type="match status" value="1"/>
</dbReference>
<dbReference type="SMART" id="SM00225">
    <property type="entry name" value="BTB"/>
    <property type="match status" value="1"/>
</dbReference>
<evidence type="ECO:0000313" key="2">
    <source>
        <dbReference type="EMBL" id="KAK7532442.1"/>
    </source>
</evidence>
<dbReference type="InterPro" id="IPR000210">
    <property type="entry name" value="BTB/POZ_dom"/>
</dbReference>
<proteinExistence type="predicted"/>
<evidence type="ECO:0000313" key="3">
    <source>
        <dbReference type="Proteomes" id="UP001360953"/>
    </source>
</evidence>
<feature type="domain" description="BTB" evidence="1">
    <location>
        <begin position="20"/>
        <end position="89"/>
    </location>
</feature>
<evidence type="ECO:0000259" key="1">
    <source>
        <dbReference type="PROSITE" id="PS50097"/>
    </source>
</evidence>
<accession>A0ABR1LFH0</accession>
<reference evidence="2 3" key="1">
    <citation type="submission" date="2024-04" db="EMBL/GenBank/DDBJ databases">
        <title>Phyllosticta paracitricarpa is synonymous to the EU quarantine fungus P. citricarpa based on phylogenomic analyses.</title>
        <authorList>
            <consortium name="Lawrence Berkeley National Laboratory"/>
            <person name="Van ingen-buijs V.A."/>
            <person name="Van westerhoven A.C."/>
            <person name="Haridas S."/>
            <person name="Skiadas P."/>
            <person name="Martin F."/>
            <person name="Groenewald J.Z."/>
            <person name="Crous P.W."/>
            <person name="Seidl M.F."/>
        </authorList>
    </citation>
    <scope>NUCLEOTIDE SEQUENCE [LARGE SCALE GENOMIC DNA]</scope>
    <source>
        <strain evidence="2 3">CPC 17464</strain>
    </source>
</reference>
<dbReference type="PROSITE" id="PS50097">
    <property type="entry name" value="BTB"/>
    <property type="match status" value="1"/>
</dbReference>
<dbReference type="Proteomes" id="UP001360953">
    <property type="component" value="Unassembled WGS sequence"/>
</dbReference>
<dbReference type="CDD" id="cd18186">
    <property type="entry name" value="BTB_POZ_ZBTB_KLHL-like"/>
    <property type="match status" value="1"/>
</dbReference>